<feature type="domain" description="GHMP kinase C-terminal" evidence="10">
    <location>
        <begin position="199"/>
        <end position="273"/>
    </location>
</feature>
<dbReference type="GO" id="GO:0005737">
    <property type="term" value="C:cytoplasm"/>
    <property type="evidence" value="ECO:0007669"/>
    <property type="project" value="UniProtKB-SubCell"/>
</dbReference>
<comment type="function">
    <text evidence="7">Catalyzes the ATP-dependent phosphorylation of L-homoserine to L-homoserine phosphate.</text>
</comment>
<evidence type="ECO:0000259" key="9">
    <source>
        <dbReference type="Pfam" id="PF00288"/>
    </source>
</evidence>
<dbReference type="PANTHER" id="PTHR20861:SF1">
    <property type="entry name" value="HOMOSERINE KINASE"/>
    <property type="match status" value="1"/>
</dbReference>
<evidence type="ECO:0000256" key="5">
    <source>
        <dbReference type="ARBA" id="ARBA00022777"/>
    </source>
</evidence>
<gene>
    <name evidence="7" type="primary">thrB</name>
    <name evidence="11" type="ORF">LA20249_03155</name>
</gene>
<dbReference type="PRINTS" id="PR00958">
    <property type="entry name" value="HOMSERKINASE"/>
</dbReference>
<dbReference type="PANTHER" id="PTHR20861">
    <property type="entry name" value="HOMOSERINE/4-DIPHOSPHOCYTIDYL-2-C-METHYL-D-ERYTHRITOL KINASE"/>
    <property type="match status" value="1"/>
</dbReference>
<dbReference type="SUPFAM" id="SSF55060">
    <property type="entry name" value="GHMP Kinase, C-terminal domain"/>
    <property type="match status" value="1"/>
</dbReference>
<dbReference type="InterPro" id="IPR006204">
    <property type="entry name" value="GHMP_kinase_N_dom"/>
</dbReference>
<protein>
    <recommendedName>
        <fullName evidence="7 8">Homoserine kinase</fullName>
        <shortName evidence="7">HK</shortName>
        <shortName evidence="7">HSK</shortName>
        <ecNumber evidence="7 8">2.7.1.39</ecNumber>
    </recommendedName>
</protein>
<name>A0A2K9HFB0_9LACO</name>
<dbReference type="GO" id="GO:0004413">
    <property type="term" value="F:homoserine kinase activity"/>
    <property type="evidence" value="ECO:0007669"/>
    <property type="project" value="UniProtKB-UniRule"/>
</dbReference>
<comment type="caution">
    <text evidence="7">Lacks conserved residue(s) required for the propagation of feature annotation.</text>
</comment>
<reference evidence="11 12" key="1">
    <citation type="submission" date="2016-12" db="EMBL/GenBank/DDBJ databases">
        <title>The whole genome sequencing and assembly of Lactobacillus alimentarius DSM 20249T strain.</title>
        <authorList>
            <person name="Lee Y.-J."/>
            <person name="Yi H."/>
            <person name="Bahn Y.-S."/>
            <person name="Kim J.F."/>
            <person name="Lee D.-W."/>
        </authorList>
    </citation>
    <scope>NUCLEOTIDE SEQUENCE [LARGE SCALE GENOMIC DNA]</scope>
    <source>
        <strain evidence="11 12">DSM 20249</strain>
    </source>
</reference>
<dbReference type="InterPro" id="IPR020568">
    <property type="entry name" value="Ribosomal_Su5_D2-typ_SF"/>
</dbReference>
<dbReference type="STRING" id="1423720.FC67_GL001909"/>
<dbReference type="EC" id="2.7.1.39" evidence="7 8"/>
<evidence type="ECO:0000256" key="8">
    <source>
        <dbReference type="NCBIfam" id="TIGR00191"/>
    </source>
</evidence>
<evidence type="ECO:0000256" key="2">
    <source>
        <dbReference type="ARBA" id="ARBA00022679"/>
    </source>
</evidence>
<keyword evidence="6 7" id="KW-0067">ATP-binding</keyword>
<keyword evidence="2 7" id="KW-0808">Transferase</keyword>
<comment type="subcellular location">
    <subcellularLocation>
        <location evidence="7">Cytoplasm</location>
    </subcellularLocation>
</comment>
<comment type="pathway">
    <text evidence="7">Amino-acid biosynthesis; L-threonine biosynthesis; L-threonine from L-aspartate: step 4/5.</text>
</comment>
<evidence type="ECO:0000259" key="10">
    <source>
        <dbReference type="Pfam" id="PF08544"/>
    </source>
</evidence>
<evidence type="ECO:0000313" key="12">
    <source>
        <dbReference type="Proteomes" id="UP000234653"/>
    </source>
</evidence>
<dbReference type="Pfam" id="PF08544">
    <property type="entry name" value="GHMP_kinases_C"/>
    <property type="match status" value="1"/>
</dbReference>
<dbReference type="AlphaFoldDB" id="A0A2K9HFB0"/>
<keyword evidence="12" id="KW-1185">Reference proteome</keyword>
<evidence type="ECO:0000313" key="11">
    <source>
        <dbReference type="EMBL" id="AUI71254.1"/>
    </source>
</evidence>
<keyword evidence="7" id="KW-0963">Cytoplasm</keyword>
<comment type="similarity">
    <text evidence="7">Belongs to the GHMP kinase family. Homoserine kinase subfamily.</text>
</comment>
<evidence type="ECO:0000256" key="3">
    <source>
        <dbReference type="ARBA" id="ARBA00022697"/>
    </source>
</evidence>
<dbReference type="KEGG" id="lali:LA20249_03155"/>
<dbReference type="InterPro" id="IPR014721">
    <property type="entry name" value="Ribsml_uS5_D2-typ_fold_subgr"/>
</dbReference>
<dbReference type="UniPathway" id="UPA00050">
    <property type="reaction ID" value="UER00064"/>
</dbReference>
<dbReference type="HAMAP" id="MF_00384">
    <property type="entry name" value="Homoser_kinase"/>
    <property type="match status" value="1"/>
</dbReference>
<feature type="domain" description="GHMP kinase N-terminal" evidence="9">
    <location>
        <begin position="53"/>
        <end position="135"/>
    </location>
</feature>
<dbReference type="GO" id="GO:0009088">
    <property type="term" value="P:threonine biosynthetic process"/>
    <property type="evidence" value="ECO:0007669"/>
    <property type="project" value="UniProtKB-UniRule"/>
</dbReference>
<keyword evidence="3 7" id="KW-0791">Threonine biosynthesis</keyword>
<dbReference type="InterPro" id="IPR036554">
    <property type="entry name" value="GHMP_kinase_C_sf"/>
</dbReference>
<dbReference type="Gene3D" id="3.30.230.10">
    <property type="match status" value="1"/>
</dbReference>
<keyword evidence="5 7" id="KW-0418">Kinase</keyword>
<dbReference type="InterPro" id="IPR000870">
    <property type="entry name" value="Homoserine_kinase"/>
</dbReference>
<proteinExistence type="inferred from homology"/>
<dbReference type="RefSeq" id="WP_057739727.1">
    <property type="nucleotide sequence ID" value="NZ_AZDQ01000043.1"/>
</dbReference>
<evidence type="ECO:0000256" key="1">
    <source>
        <dbReference type="ARBA" id="ARBA00022605"/>
    </source>
</evidence>
<dbReference type="Pfam" id="PF00288">
    <property type="entry name" value="GHMP_kinases_N"/>
    <property type="match status" value="1"/>
</dbReference>
<dbReference type="GO" id="GO:0005524">
    <property type="term" value="F:ATP binding"/>
    <property type="evidence" value="ECO:0007669"/>
    <property type="project" value="UniProtKB-UniRule"/>
</dbReference>
<keyword evidence="4 7" id="KW-0547">Nucleotide-binding</keyword>
<evidence type="ECO:0000256" key="4">
    <source>
        <dbReference type="ARBA" id="ARBA00022741"/>
    </source>
</evidence>
<dbReference type="EMBL" id="CP018867">
    <property type="protein sequence ID" value="AUI71254.1"/>
    <property type="molecule type" value="Genomic_DNA"/>
</dbReference>
<keyword evidence="1 7" id="KW-0028">Amino-acid biosynthesis</keyword>
<dbReference type="InterPro" id="IPR013750">
    <property type="entry name" value="GHMP_kinase_C_dom"/>
</dbReference>
<dbReference type="Proteomes" id="UP000234653">
    <property type="component" value="Chromosome"/>
</dbReference>
<dbReference type="PIRSF" id="PIRSF000676">
    <property type="entry name" value="Homoser_kin"/>
    <property type="match status" value="1"/>
</dbReference>
<evidence type="ECO:0000256" key="7">
    <source>
        <dbReference type="HAMAP-Rule" id="MF_00384"/>
    </source>
</evidence>
<dbReference type="OrthoDB" id="9769912at2"/>
<organism evidence="11 12">
    <name type="scientific">Companilactobacillus alimentarius DSM 20249</name>
    <dbReference type="NCBI Taxonomy" id="1423720"/>
    <lineage>
        <taxon>Bacteria</taxon>
        <taxon>Bacillati</taxon>
        <taxon>Bacillota</taxon>
        <taxon>Bacilli</taxon>
        <taxon>Lactobacillales</taxon>
        <taxon>Lactobacillaceae</taxon>
        <taxon>Companilactobacillus</taxon>
    </lineage>
</organism>
<comment type="catalytic activity">
    <reaction evidence="7">
        <text>L-homoserine + ATP = O-phospho-L-homoserine + ADP + H(+)</text>
        <dbReference type="Rhea" id="RHEA:13985"/>
        <dbReference type="ChEBI" id="CHEBI:15378"/>
        <dbReference type="ChEBI" id="CHEBI:30616"/>
        <dbReference type="ChEBI" id="CHEBI:57476"/>
        <dbReference type="ChEBI" id="CHEBI:57590"/>
        <dbReference type="ChEBI" id="CHEBI:456216"/>
        <dbReference type="EC" id="2.7.1.39"/>
    </reaction>
</comment>
<sequence>MIKIQVPATSANIGVGFDCLGLAVSLYSTVYFERNHQKLEISGCPLEYQNESNLIFQAFVKGCTYLNRPVPNLKITIENNIPIARGLGSSAFCIVAGLKGASAWFNAKLSKEELLALATEMEGHPDNVAPAIYGKMVASFIDQNNEIQSVSFNVNDKLQFITIIPDYQVSTQKARAILPSKMFYQDTTYQIGHALILTKAMEQGDLDLIHKSIVDKMHEPYRSKLIPDYQNTKRICESENGTMYISGSGSTMMGIVDNKENAIHIINKIKKAHPNWRVHHLKLDTKGATNELVNIDNLTVNIN</sequence>
<dbReference type="Gene3D" id="3.30.70.890">
    <property type="entry name" value="GHMP kinase, C-terminal domain"/>
    <property type="match status" value="1"/>
</dbReference>
<dbReference type="SUPFAM" id="SSF54211">
    <property type="entry name" value="Ribosomal protein S5 domain 2-like"/>
    <property type="match status" value="1"/>
</dbReference>
<evidence type="ECO:0000256" key="6">
    <source>
        <dbReference type="ARBA" id="ARBA00022840"/>
    </source>
</evidence>
<accession>A0A2K9HFB0</accession>
<dbReference type="NCBIfam" id="TIGR00191">
    <property type="entry name" value="thrB"/>
    <property type="match status" value="1"/>
</dbReference>